<dbReference type="Gene3D" id="2.60.40.3080">
    <property type="match status" value="1"/>
</dbReference>
<sequence>MSIFTLFIRLWTHSVYFPKRGRFHFWESLPCEAEDELLKGEIDQTMFAVQQGNCQMLLENGMKMMSQEYSPKSSLIESMAGQLLVKSLFPNPTTGRVVLEFTEEIDHVTFQLHDLNGKVIKSGEWSNLRSTSVDLSKLDPGIYLLSIISDGKSETQQIVLAK</sequence>
<protein>
    <submittedName>
        <fullName evidence="3">T9SS type A sorting domain-containing protein</fullName>
    </submittedName>
</protein>
<reference evidence="3 4" key="1">
    <citation type="submission" date="2019-10" db="EMBL/GenBank/DDBJ databases">
        <title>Genome sequence of Phaeocystidibacter marisrubri JCM30614 (type strain).</title>
        <authorList>
            <person name="Bowman J.P."/>
        </authorList>
    </citation>
    <scope>NUCLEOTIDE SEQUENCE [LARGE SCALE GENOMIC DNA]</scope>
    <source>
        <strain evidence="3 4">JCM 30614</strain>
    </source>
</reference>
<dbReference type="Pfam" id="PF18962">
    <property type="entry name" value="Por_Secre_tail"/>
    <property type="match status" value="1"/>
</dbReference>
<dbReference type="Proteomes" id="UP000484164">
    <property type="component" value="Unassembled WGS sequence"/>
</dbReference>
<dbReference type="AlphaFoldDB" id="A0A6L3ZFR0"/>
<keyword evidence="4" id="KW-1185">Reference proteome</keyword>
<name>A0A6L3ZFR0_9FLAO</name>
<evidence type="ECO:0000313" key="4">
    <source>
        <dbReference type="Proteomes" id="UP000484164"/>
    </source>
</evidence>
<dbReference type="InterPro" id="IPR026444">
    <property type="entry name" value="Secre_tail"/>
</dbReference>
<dbReference type="NCBIfam" id="TIGR04183">
    <property type="entry name" value="Por_Secre_tail"/>
    <property type="match status" value="1"/>
</dbReference>
<evidence type="ECO:0000259" key="2">
    <source>
        <dbReference type="Pfam" id="PF18962"/>
    </source>
</evidence>
<organism evidence="3 4">
    <name type="scientific">Phaeocystidibacter marisrubri</name>
    <dbReference type="NCBI Taxonomy" id="1577780"/>
    <lineage>
        <taxon>Bacteria</taxon>
        <taxon>Pseudomonadati</taxon>
        <taxon>Bacteroidota</taxon>
        <taxon>Flavobacteriia</taxon>
        <taxon>Flavobacteriales</taxon>
        <taxon>Phaeocystidibacteraceae</taxon>
        <taxon>Phaeocystidibacter</taxon>
    </lineage>
</organism>
<keyword evidence="1" id="KW-0732">Signal</keyword>
<dbReference type="EMBL" id="WBVQ01000002">
    <property type="protein sequence ID" value="KAB2816247.1"/>
    <property type="molecule type" value="Genomic_DNA"/>
</dbReference>
<evidence type="ECO:0000313" key="3">
    <source>
        <dbReference type="EMBL" id="KAB2816247.1"/>
    </source>
</evidence>
<proteinExistence type="predicted"/>
<evidence type="ECO:0000256" key="1">
    <source>
        <dbReference type="ARBA" id="ARBA00022729"/>
    </source>
</evidence>
<dbReference type="OrthoDB" id="1352409at2"/>
<dbReference type="RefSeq" id="WP_151693675.1">
    <property type="nucleotide sequence ID" value="NZ_WBVQ01000002.1"/>
</dbReference>
<feature type="domain" description="Secretion system C-terminal sorting" evidence="2">
    <location>
        <begin position="88"/>
        <end position="159"/>
    </location>
</feature>
<gene>
    <name evidence="3" type="ORF">F8C82_11205</name>
</gene>
<comment type="caution">
    <text evidence="3">The sequence shown here is derived from an EMBL/GenBank/DDBJ whole genome shotgun (WGS) entry which is preliminary data.</text>
</comment>
<accession>A0A6L3ZFR0</accession>